<comment type="subcellular location">
    <subcellularLocation>
        <location evidence="1">Cell membrane</location>
        <topology evidence="1">Multi-pass membrane protein</topology>
    </subcellularLocation>
</comment>
<keyword evidence="3" id="KW-1003">Cell membrane</keyword>
<dbReference type="SUPFAM" id="SSF52540">
    <property type="entry name" value="P-loop containing nucleoside triphosphate hydrolases"/>
    <property type="match status" value="1"/>
</dbReference>
<feature type="transmembrane region" description="Helical" evidence="9">
    <location>
        <begin position="178"/>
        <end position="196"/>
    </location>
</feature>
<feature type="transmembrane region" description="Helical" evidence="9">
    <location>
        <begin position="259"/>
        <end position="279"/>
    </location>
</feature>
<dbReference type="PANTHER" id="PTHR43394">
    <property type="entry name" value="ATP-DEPENDENT PERMEASE MDL1, MITOCHONDRIAL"/>
    <property type="match status" value="1"/>
</dbReference>
<keyword evidence="7 9" id="KW-1133">Transmembrane helix</keyword>
<dbReference type="EMBL" id="CP062983">
    <property type="protein sequence ID" value="QPC82320.1"/>
    <property type="molecule type" value="Genomic_DNA"/>
</dbReference>
<proteinExistence type="predicted"/>
<evidence type="ECO:0000313" key="13">
    <source>
        <dbReference type="Proteomes" id="UP000594468"/>
    </source>
</evidence>
<evidence type="ECO:0000256" key="3">
    <source>
        <dbReference type="ARBA" id="ARBA00022475"/>
    </source>
</evidence>
<dbReference type="SMART" id="SM00382">
    <property type="entry name" value="AAA"/>
    <property type="match status" value="1"/>
</dbReference>
<dbReference type="Gene3D" id="3.40.50.300">
    <property type="entry name" value="P-loop containing nucleotide triphosphate hydrolases"/>
    <property type="match status" value="1"/>
</dbReference>
<dbReference type="KEGG" id="pmet:G4Y79_21970"/>
<dbReference type="CDD" id="cd03254">
    <property type="entry name" value="ABCC_Glucan_exporter_like"/>
    <property type="match status" value="1"/>
</dbReference>
<feature type="transmembrane region" description="Helical" evidence="9">
    <location>
        <begin position="149"/>
        <end position="172"/>
    </location>
</feature>
<dbReference type="Pfam" id="PF00005">
    <property type="entry name" value="ABC_tran"/>
    <property type="match status" value="1"/>
</dbReference>
<evidence type="ECO:0000259" key="11">
    <source>
        <dbReference type="PROSITE" id="PS50929"/>
    </source>
</evidence>
<dbReference type="GO" id="GO:0016887">
    <property type="term" value="F:ATP hydrolysis activity"/>
    <property type="evidence" value="ECO:0007669"/>
    <property type="project" value="InterPro"/>
</dbReference>
<evidence type="ECO:0000259" key="10">
    <source>
        <dbReference type="PROSITE" id="PS50893"/>
    </source>
</evidence>
<dbReference type="InterPro" id="IPR003439">
    <property type="entry name" value="ABC_transporter-like_ATP-bd"/>
</dbReference>
<dbReference type="PROSITE" id="PS50929">
    <property type="entry name" value="ABC_TM1F"/>
    <property type="match status" value="1"/>
</dbReference>
<evidence type="ECO:0000256" key="8">
    <source>
        <dbReference type="ARBA" id="ARBA00023136"/>
    </source>
</evidence>
<evidence type="ECO:0000256" key="7">
    <source>
        <dbReference type="ARBA" id="ARBA00022989"/>
    </source>
</evidence>
<dbReference type="GO" id="GO:0005524">
    <property type="term" value="F:ATP binding"/>
    <property type="evidence" value="ECO:0007669"/>
    <property type="project" value="UniProtKB-KW"/>
</dbReference>
<keyword evidence="2" id="KW-0813">Transport</keyword>
<feature type="transmembrane region" description="Helical" evidence="9">
    <location>
        <begin position="74"/>
        <end position="96"/>
    </location>
</feature>
<dbReference type="InterPro" id="IPR039421">
    <property type="entry name" value="Type_1_exporter"/>
</dbReference>
<accession>A0A7S8ID88</accession>
<feature type="transmembrane region" description="Helical" evidence="9">
    <location>
        <begin position="36"/>
        <end position="59"/>
    </location>
</feature>
<protein>
    <submittedName>
        <fullName evidence="12">ABC transporter ATP-binding protein</fullName>
    </submittedName>
</protein>
<dbReference type="Pfam" id="PF00664">
    <property type="entry name" value="ABC_membrane"/>
    <property type="match status" value="1"/>
</dbReference>
<evidence type="ECO:0000256" key="2">
    <source>
        <dbReference type="ARBA" id="ARBA00022448"/>
    </source>
</evidence>
<dbReference type="AlphaFoldDB" id="A0A7S8ID88"/>
<dbReference type="InterPro" id="IPR017871">
    <property type="entry name" value="ABC_transporter-like_CS"/>
</dbReference>
<dbReference type="InterPro" id="IPR036640">
    <property type="entry name" value="ABC1_TM_sf"/>
</dbReference>
<dbReference type="SUPFAM" id="SSF90123">
    <property type="entry name" value="ABC transporter transmembrane region"/>
    <property type="match status" value="1"/>
</dbReference>
<evidence type="ECO:0000256" key="5">
    <source>
        <dbReference type="ARBA" id="ARBA00022741"/>
    </source>
</evidence>
<feature type="domain" description="ABC transmembrane type-1" evidence="11">
    <location>
        <begin position="39"/>
        <end position="321"/>
    </location>
</feature>
<dbReference type="FunFam" id="3.40.50.300:FF:000221">
    <property type="entry name" value="Multidrug ABC transporter ATP-binding protein"/>
    <property type="match status" value="1"/>
</dbReference>
<evidence type="ECO:0000313" key="12">
    <source>
        <dbReference type="EMBL" id="QPC82320.1"/>
    </source>
</evidence>
<keyword evidence="13" id="KW-1185">Reference proteome</keyword>
<dbReference type="InterPro" id="IPR003593">
    <property type="entry name" value="AAA+_ATPase"/>
</dbReference>
<keyword evidence="4 9" id="KW-0812">Transmembrane</keyword>
<evidence type="ECO:0000256" key="4">
    <source>
        <dbReference type="ARBA" id="ARBA00022692"/>
    </source>
</evidence>
<keyword evidence="8 9" id="KW-0472">Membrane</keyword>
<keyword evidence="6 12" id="KW-0067">ATP-binding</keyword>
<dbReference type="Proteomes" id="UP000594468">
    <property type="component" value="Chromosome"/>
</dbReference>
<sequence>MAVNTALLDEDENIEVSLSDSYLTGMLWEFLSPYKWQLVGVMVLLFAVSGITVLLPYLIKLAIDGPITDGDMNGLIPIGVGYLVAVVALFAMRFAYTYWLQTIGQNALLNLRQRLYEHIIKQDMAYFSKTPVGKIISRMSNDIEALTELLSTSIVMVISSGVTLIGLVIVMLALNWRLALISFSVMPIMIAASAYFRAKIRVVSSHFHRVMAEYQAYLNEQFNGMLIVQLFNRQQQTRKDFDKVNQDYLNAHITQRDIYTYYGSLLQFLTTVGMAIVLYGGGYGVLAEWATIGMLVAFIQYTRDSFDPILQLSEQFAQIQSAFSAGERIARMLMVEPQVQQRPQTKAIDHFDQSIVFDNVCFGYEKGHDIIRGINLTVEPGQKIAIVGATGAGKTTLVKLLGRYYDIDSGRILVSGTDIRDLSFEDLRHYISIVPQNPYCFNGTVADNLRLFKSDITLEQMESAAETSCANRFIDRLPGKYDYELLPGGGNLSQGERQLLALARALIHSPESILVLDEATSNIDTETEVYIQEAMDRILEGRTAIIIAHRLSTVRDADRIVVMSQGQIVEQGSHDELLAQNGMYAQLYHRQFAEEMLA</sequence>
<dbReference type="GO" id="GO:0015421">
    <property type="term" value="F:ABC-type oligopeptide transporter activity"/>
    <property type="evidence" value="ECO:0007669"/>
    <property type="project" value="TreeGrafter"/>
</dbReference>
<dbReference type="PANTHER" id="PTHR43394:SF1">
    <property type="entry name" value="ATP-BINDING CASSETTE SUB-FAMILY B MEMBER 10, MITOCHONDRIAL"/>
    <property type="match status" value="1"/>
</dbReference>
<dbReference type="InterPro" id="IPR027417">
    <property type="entry name" value="P-loop_NTPase"/>
</dbReference>
<keyword evidence="5" id="KW-0547">Nucleotide-binding</keyword>
<feature type="domain" description="ABC transporter" evidence="10">
    <location>
        <begin position="355"/>
        <end position="590"/>
    </location>
</feature>
<dbReference type="CDD" id="cd18544">
    <property type="entry name" value="ABC_6TM_TmrA_like"/>
    <property type="match status" value="1"/>
</dbReference>
<dbReference type="GO" id="GO:0005886">
    <property type="term" value="C:plasma membrane"/>
    <property type="evidence" value="ECO:0007669"/>
    <property type="project" value="UniProtKB-SubCell"/>
</dbReference>
<evidence type="ECO:0000256" key="6">
    <source>
        <dbReference type="ARBA" id="ARBA00022840"/>
    </source>
</evidence>
<dbReference type="RefSeq" id="WP_195170389.1">
    <property type="nucleotide sequence ID" value="NZ_CP062983.1"/>
</dbReference>
<organism evidence="12 13">
    <name type="scientific">Phototrophicus methaneseepsis</name>
    <dbReference type="NCBI Taxonomy" id="2710758"/>
    <lineage>
        <taxon>Bacteria</taxon>
        <taxon>Bacillati</taxon>
        <taxon>Chloroflexota</taxon>
        <taxon>Candidatus Thermofontia</taxon>
        <taxon>Phototrophicales</taxon>
        <taxon>Phototrophicaceae</taxon>
        <taxon>Phototrophicus</taxon>
    </lineage>
</organism>
<evidence type="ECO:0000256" key="1">
    <source>
        <dbReference type="ARBA" id="ARBA00004651"/>
    </source>
</evidence>
<dbReference type="Gene3D" id="1.20.1560.10">
    <property type="entry name" value="ABC transporter type 1, transmembrane domain"/>
    <property type="match status" value="1"/>
</dbReference>
<name>A0A7S8ID88_9CHLR</name>
<gene>
    <name evidence="12" type="ORF">G4Y79_21970</name>
</gene>
<dbReference type="PROSITE" id="PS00211">
    <property type="entry name" value="ABC_TRANSPORTER_1"/>
    <property type="match status" value="1"/>
</dbReference>
<dbReference type="InterPro" id="IPR011527">
    <property type="entry name" value="ABC1_TM_dom"/>
</dbReference>
<evidence type="ECO:0000256" key="9">
    <source>
        <dbReference type="SAM" id="Phobius"/>
    </source>
</evidence>
<dbReference type="PROSITE" id="PS50893">
    <property type="entry name" value="ABC_TRANSPORTER_2"/>
    <property type="match status" value="1"/>
</dbReference>
<reference evidence="12 13" key="1">
    <citation type="submission" date="2020-02" db="EMBL/GenBank/DDBJ databases">
        <authorList>
            <person name="Zheng R.K."/>
            <person name="Sun C.M."/>
        </authorList>
    </citation>
    <scope>NUCLEOTIDE SEQUENCE [LARGE SCALE GENOMIC DNA]</scope>
    <source>
        <strain evidence="13">rifampicinis</strain>
    </source>
</reference>